<keyword evidence="2" id="KW-1185">Reference proteome</keyword>
<proteinExistence type="predicted"/>
<sequence length="83" mass="8751">MPRIGARNRKTDEALAALAGASSVLASIGQGGNKAGDGSNGAMRILRTNPQNAANNSRFRNRNPQIHLPAGYFPSLLSAVHRQ</sequence>
<dbReference type="EMBL" id="JFHU01000229">
    <property type="protein sequence ID" value="EXX85387.1"/>
    <property type="molecule type" value="Genomic_DNA"/>
</dbReference>
<name>A0A9W5W6K9_9BACL</name>
<gene>
    <name evidence="1" type="ORF">BG53_08490</name>
</gene>
<evidence type="ECO:0000313" key="1">
    <source>
        <dbReference type="EMBL" id="EXX85387.1"/>
    </source>
</evidence>
<dbReference type="AlphaFoldDB" id="A0A9W5W6K9"/>
<comment type="caution">
    <text evidence="1">The sequence shown here is derived from an EMBL/GenBank/DDBJ whole genome shotgun (WGS) entry which is preliminary data.</text>
</comment>
<organism evidence="1 2">
    <name type="scientific">Paenibacillus darwinianus</name>
    <dbReference type="NCBI Taxonomy" id="1380763"/>
    <lineage>
        <taxon>Bacteria</taxon>
        <taxon>Bacillati</taxon>
        <taxon>Bacillota</taxon>
        <taxon>Bacilli</taxon>
        <taxon>Bacillales</taxon>
        <taxon>Paenibacillaceae</taxon>
        <taxon>Paenibacillus</taxon>
    </lineage>
</organism>
<accession>A0A9W5W6K9</accession>
<dbReference type="Proteomes" id="UP000053750">
    <property type="component" value="Unassembled WGS sequence"/>
</dbReference>
<reference evidence="1 2" key="1">
    <citation type="submission" date="2014-02" db="EMBL/GenBank/DDBJ databases">
        <title>Genome sequence of Paenibacillus darwinianus reveals adaptive mechanisms for survival in Antarctic soils.</title>
        <authorList>
            <person name="Dsouza M."/>
            <person name="Taylor M.W."/>
            <person name="Turner S.J."/>
            <person name="Aislabie J."/>
        </authorList>
    </citation>
    <scope>NUCLEOTIDE SEQUENCE [LARGE SCALE GENOMIC DNA]</scope>
    <source>
        <strain evidence="1 2">CE1</strain>
    </source>
</reference>
<protein>
    <submittedName>
        <fullName evidence="1">Uncharacterized protein</fullName>
    </submittedName>
</protein>
<evidence type="ECO:0000313" key="2">
    <source>
        <dbReference type="Proteomes" id="UP000053750"/>
    </source>
</evidence>